<dbReference type="SUPFAM" id="SSF160369">
    <property type="entry name" value="Ribosomal protein L10-like"/>
    <property type="match status" value="1"/>
</dbReference>
<dbReference type="InterPro" id="IPR047865">
    <property type="entry name" value="Ribosomal_uL10_bac_type"/>
</dbReference>
<keyword evidence="8" id="KW-1185">Reference proteome</keyword>
<keyword evidence="6" id="KW-0699">rRNA-binding</keyword>
<dbReference type="Proteomes" id="UP000016064">
    <property type="component" value="Unassembled WGS sequence"/>
</dbReference>
<dbReference type="HAMAP" id="MF_00362">
    <property type="entry name" value="Ribosomal_uL10"/>
    <property type="match status" value="1"/>
</dbReference>
<dbReference type="InterPro" id="IPR022973">
    <property type="entry name" value="Ribosomal_uL10_bac"/>
</dbReference>
<dbReference type="NCBIfam" id="NF000955">
    <property type="entry name" value="PRK00099.1-1"/>
    <property type="match status" value="1"/>
</dbReference>
<comment type="subunit">
    <text evidence="6">Part of the ribosomal stalk of the 50S ribosomal subunit. The N-terminus interacts with L11 and the large rRNA to form the base of the stalk. The C-terminus forms an elongated spine to which L12 dimers bind in a sequential fashion forming a multimeric L10(L12)X complex.</text>
</comment>
<dbReference type="PANTHER" id="PTHR11560">
    <property type="entry name" value="39S RIBOSOMAL PROTEIN L10, MITOCHONDRIAL"/>
    <property type="match status" value="1"/>
</dbReference>
<proteinExistence type="inferred from homology"/>
<evidence type="ECO:0000256" key="2">
    <source>
        <dbReference type="ARBA" id="ARBA00008889"/>
    </source>
</evidence>
<dbReference type="Gene3D" id="6.10.250.290">
    <property type="match status" value="1"/>
</dbReference>
<dbReference type="PROSITE" id="PS01109">
    <property type="entry name" value="RIBOSOMAL_L10"/>
    <property type="match status" value="1"/>
</dbReference>
<dbReference type="InterPro" id="IPR002363">
    <property type="entry name" value="Ribosomal_uL10_CS_bac"/>
</dbReference>
<accession>A0ABP2XDQ4</accession>
<dbReference type="InterPro" id="IPR043141">
    <property type="entry name" value="Ribosomal_uL10-like_sf"/>
</dbReference>
<comment type="function">
    <text evidence="1 6">Forms part of the ribosomal stalk, playing a central role in the interaction of the ribosome with GTP-bound translation factors.</text>
</comment>
<keyword evidence="6" id="KW-0694">RNA-binding</keyword>
<evidence type="ECO:0000256" key="5">
    <source>
        <dbReference type="ARBA" id="ARBA00035202"/>
    </source>
</evidence>
<keyword evidence="3 6" id="KW-0689">Ribosomal protein</keyword>
<organism evidence="7 8">
    <name type="scientific">Chlamydia ibidis 10-1398/6</name>
    <dbReference type="NCBI Taxonomy" id="1046581"/>
    <lineage>
        <taxon>Bacteria</taxon>
        <taxon>Pseudomonadati</taxon>
        <taxon>Chlamydiota</taxon>
        <taxon>Chlamydiia</taxon>
        <taxon>Chlamydiales</taxon>
        <taxon>Chlamydiaceae</taxon>
        <taxon>Chlamydia/Chlamydophila group</taxon>
        <taxon>Chlamydia</taxon>
    </lineage>
</organism>
<dbReference type="Gene3D" id="3.30.70.1730">
    <property type="match status" value="1"/>
</dbReference>
<dbReference type="EMBL" id="APJW01000003">
    <property type="protein sequence ID" value="EQM62365.1"/>
    <property type="molecule type" value="Genomic_DNA"/>
</dbReference>
<evidence type="ECO:0000256" key="1">
    <source>
        <dbReference type="ARBA" id="ARBA00002633"/>
    </source>
</evidence>
<evidence type="ECO:0000256" key="6">
    <source>
        <dbReference type="HAMAP-Rule" id="MF_00362"/>
    </source>
</evidence>
<dbReference type="CDD" id="cd05797">
    <property type="entry name" value="Ribosomal_L10"/>
    <property type="match status" value="1"/>
</dbReference>
<reference evidence="7 8" key="1">
    <citation type="submission" date="2013-07" db="EMBL/GenBank/DDBJ databases">
        <title>Isolation of a new Chlamydia species from the feral Sacred Ibis (Threskiornis aethiopicus): Chlamydia ibidis.</title>
        <authorList>
            <person name="Vorimore F."/>
            <person name="Hsia R.-C."/>
            <person name="Huot-Creasy H."/>
            <person name="Bastian S."/>
            <person name="Deruyter L."/>
            <person name="Passet A."/>
            <person name="Sachse K."/>
            <person name="Bavoil P."/>
            <person name="Myers G."/>
            <person name="Laroucau K."/>
        </authorList>
    </citation>
    <scope>NUCLEOTIDE SEQUENCE [LARGE SCALE GENOMIC DNA]</scope>
    <source>
        <strain evidence="7 8">10-1398/6</strain>
    </source>
</reference>
<evidence type="ECO:0000256" key="3">
    <source>
        <dbReference type="ARBA" id="ARBA00022980"/>
    </source>
</evidence>
<sequence length="172" mass="18854">MKEEKKLLLQEVEEKISASQGFILLRYLGFTAVHAREFRNSLSGVCAEFEVLKKRIFFKAAEAAGFEVNGSDMEGHLGVVFAYDDPVSAAKRVLDFNKQHSDSLVFLAGRIDNASLSGKEVEAVAKLPSVKELRQQIVSLLAAPMSQVVGVMHSALSGVILCIDQKAEKNKE</sequence>
<dbReference type="RefSeq" id="WP_020370397.1">
    <property type="nucleotide sequence ID" value="NZ_APJW01000003.1"/>
</dbReference>
<comment type="similarity">
    <text evidence="2 6">Belongs to the universal ribosomal protein uL10 family.</text>
</comment>
<evidence type="ECO:0000256" key="4">
    <source>
        <dbReference type="ARBA" id="ARBA00023274"/>
    </source>
</evidence>
<dbReference type="Pfam" id="PF00466">
    <property type="entry name" value="Ribosomal_L10"/>
    <property type="match status" value="1"/>
</dbReference>
<gene>
    <name evidence="6" type="primary">rplJ</name>
    <name evidence="7" type="ORF">H359_0776</name>
</gene>
<evidence type="ECO:0000313" key="8">
    <source>
        <dbReference type="Proteomes" id="UP000016064"/>
    </source>
</evidence>
<name>A0ABP2XDQ4_9CHLA</name>
<dbReference type="InterPro" id="IPR001790">
    <property type="entry name" value="Ribosomal_uL10"/>
</dbReference>
<comment type="caution">
    <text evidence="7">The sequence shown here is derived from an EMBL/GenBank/DDBJ whole genome shotgun (WGS) entry which is preliminary data.</text>
</comment>
<protein>
    <recommendedName>
        <fullName evidence="5 6">Large ribosomal subunit protein uL10</fullName>
    </recommendedName>
</protein>
<evidence type="ECO:0000313" key="7">
    <source>
        <dbReference type="EMBL" id="EQM62365.1"/>
    </source>
</evidence>
<keyword evidence="4 6" id="KW-0687">Ribonucleoprotein</keyword>